<name>A0A6C0H086_9ZZZZ</name>
<accession>A0A6C0H086</accession>
<reference evidence="1" key="1">
    <citation type="journal article" date="2020" name="Nature">
        <title>Giant virus diversity and host interactions through global metagenomics.</title>
        <authorList>
            <person name="Schulz F."/>
            <person name="Roux S."/>
            <person name="Paez-Espino D."/>
            <person name="Jungbluth S."/>
            <person name="Walsh D.A."/>
            <person name="Denef V.J."/>
            <person name="McMahon K.D."/>
            <person name="Konstantinidis K.T."/>
            <person name="Eloe-Fadrosh E.A."/>
            <person name="Kyrpides N.C."/>
            <person name="Woyke T."/>
        </authorList>
    </citation>
    <scope>NUCLEOTIDE SEQUENCE</scope>
    <source>
        <strain evidence="1">GVMAG-M-3300023179-4</strain>
    </source>
</reference>
<organism evidence="1">
    <name type="scientific">viral metagenome</name>
    <dbReference type="NCBI Taxonomy" id="1070528"/>
    <lineage>
        <taxon>unclassified sequences</taxon>
        <taxon>metagenomes</taxon>
        <taxon>organismal metagenomes</taxon>
    </lineage>
</organism>
<evidence type="ECO:0000313" key="1">
    <source>
        <dbReference type="EMBL" id="QHT73958.1"/>
    </source>
</evidence>
<proteinExistence type="predicted"/>
<dbReference type="AlphaFoldDB" id="A0A6C0H086"/>
<sequence length="244" mass="28143">MFSSIIIKRKGILNNSHMITNKIIQTIHPNTTYKILLQQMISLGTNNNCISSKFSLQQIPKYIDIEGIWDDSDRININNSNILGDFGRFKTISEINIPINIANKFNVSYYSAELYNIYDRIKFDTTKDLPLTEMIIGENYIKGFIEEKNLGGGQYLETHDNPHYHAPLNSDNKGYIILGKKVNNKIRLSAFIIPYYSGLYTPKNVIHNDANLIGRWLVVYSKSKKFSTVLLRDEYDECTKINFI</sequence>
<dbReference type="EMBL" id="MN739835">
    <property type="protein sequence ID" value="QHT73958.1"/>
    <property type="molecule type" value="Genomic_DNA"/>
</dbReference>
<protein>
    <submittedName>
        <fullName evidence="1">Uncharacterized protein</fullName>
    </submittedName>
</protein>